<protein>
    <submittedName>
        <fullName evidence="2">Uncharacterized protein</fullName>
    </submittedName>
</protein>
<dbReference type="EMBL" id="KN824279">
    <property type="protein sequence ID" value="KIM32580.1"/>
    <property type="molecule type" value="Genomic_DNA"/>
</dbReference>
<evidence type="ECO:0000256" key="1">
    <source>
        <dbReference type="SAM" id="MobiDB-lite"/>
    </source>
</evidence>
<keyword evidence="3" id="KW-1185">Reference proteome</keyword>
<proteinExistence type="predicted"/>
<gene>
    <name evidence="2" type="ORF">M408DRAFT_183464</name>
</gene>
<reference evidence="3" key="2">
    <citation type="submission" date="2015-01" db="EMBL/GenBank/DDBJ databases">
        <title>Evolutionary Origins and Diversification of the Mycorrhizal Mutualists.</title>
        <authorList>
            <consortium name="DOE Joint Genome Institute"/>
            <consortium name="Mycorrhizal Genomics Consortium"/>
            <person name="Kohler A."/>
            <person name="Kuo A."/>
            <person name="Nagy L.G."/>
            <person name="Floudas D."/>
            <person name="Copeland A."/>
            <person name="Barry K.W."/>
            <person name="Cichocki N."/>
            <person name="Veneault-Fourrey C."/>
            <person name="LaButti K."/>
            <person name="Lindquist E.A."/>
            <person name="Lipzen A."/>
            <person name="Lundell T."/>
            <person name="Morin E."/>
            <person name="Murat C."/>
            <person name="Riley R."/>
            <person name="Ohm R."/>
            <person name="Sun H."/>
            <person name="Tunlid A."/>
            <person name="Henrissat B."/>
            <person name="Grigoriev I.V."/>
            <person name="Hibbett D.S."/>
            <person name="Martin F."/>
        </authorList>
    </citation>
    <scope>NUCLEOTIDE SEQUENCE [LARGE SCALE GENOMIC DNA]</scope>
    <source>
        <strain evidence="3">MAFF 305830</strain>
    </source>
</reference>
<accession>A0A0C3B6Y3</accession>
<evidence type="ECO:0000313" key="3">
    <source>
        <dbReference type="Proteomes" id="UP000054097"/>
    </source>
</evidence>
<dbReference type="AlphaFoldDB" id="A0A0C3B6Y3"/>
<dbReference type="HOGENOM" id="CLU_678199_0_0_1"/>
<evidence type="ECO:0000313" key="2">
    <source>
        <dbReference type="EMBL" id="KIM32580.1"/>
    </source>
</evidence>
<feature type="compositionally biased region" description="Basic and acidic residues" evidence="1">
    <location>
        <begin position="47"/>
        <end position="61"/>
    </location>
</feature>
<reference evidence="2 3" key="1">
    <citation type="submission" date="2014-04" db="EMBL/GenBank/DDBJ databases">
        <authorList>
            <consortium name="DOE Joint Genome Institute"/>
            <person name="Kuo A."/>
            <person name="Zuccaro A."/>
            <person name="Kohler A."/>
            <person name="Nagy L.G."/>
            <person name="Floudas D."/>
            <person name="Copeland A."/>
            <person name="Barry K.W."/>
            <person name="Cichocki N."/>
            <person name="Veneault-Fourrey C."/>
            <person name="LaButti K."/>
            <person name="Lindquist E.A."/>
            <person name="Lipzen A."/>
            <person name="Lundell T."/>
            <person name="Morin E."/>
            <person name="Murat C."/>
            <person name="Sun H."/>
            <person name="Tunlid A."/>
            <person name="Henrissat B."/>
            <person name="Grigoriev I.V."/>
            <person name="Hibbett D.S."/>
            <person name="Martin F."/>
            <person name="Nordberg H.P."/>
            <person name="Cantor M.N."/>
            <person name="Hua S.X."/>
        </authorList>
    </citation>
    <scope>NUCLEOTIDE SEQUENCE [LARGE SCALE GENOMIC DNA]</scope>
    <source>
        <strain evidence="2 3">MAFF 305830</strain>
    </source>
</reference>
<dbReference type="Proteomes" id="UP000054097">
    <property type="component" value="Unassembled WGS sequence"/>
</dbReference>
<feature type="region of interest" description="Disordered" evidence="1">
    <location>
        <begin position="47"/>
        <end position="86"/>
    </location>
</feature>
<name>A0A0C3B6Y3_SERVB</name>
<organism evidence="2 3">
    <name type="scientific">Serendipita vermifera MAFF 305830</name>
    <dbReference type="NCBI Taxonomy" id="933852"/>
    <lineage>
        <taxon>Eukaryota</taxon>
        <taxon>Fungi</taxon>
        <taxon>Dikarya</taxon>
        <taxon>Basidiomycota</taxon>
        <taxon>Agaricomycotina</taxon>
        <taxon>Agaricomycetes</taxon>
        <taxon>Sebacinales</taxon>
        <taxon>Serendipitaceae</taxon>
        <taxon>Serendipita</taxon>
    </lineage>
</organism>
<sequence length="406" mass="44928">MKFPLPGTNPATESWKERALMLENQLIETRADMQKIRLELLEMRETTASEKMAEDQRKEEQNQTNPGRKPKKRKNTQSQSRPTVDWHEAMRNLDPALFPPPLSGELNTLNVLVRLTRFVARGESEQEFRSLVKQCLNLVGGLIRSSLGQPSTFSSQALLKEICSMVPLIITQALSTASSTDDFPGEFVQTLHEQVLLPAVMHFGILSESKAASLHLRRTNEPPEHQRTPEFADLRPILLGLCQSCLASLRSNDPHAAASLSVVLSHSVVTQLKSGLDASSKNNAAKDGKSLNTAMLVRRLAFKDTFWYLVSVLHVCFSQPASTKENCGMSPLEAAARTAVLVSLAEILNNKEGGLSLGQVERNMLVGVVEQAWVNRWAPFAEWADETDEAGEASESVHCSQESETM</sequence>
<dbReference type="OrthoDB" id="2803918at2759"/>